<dbReference type="EMBL" id="UZAD01013212">
    <property type="protein sequence ID" value="VDN92242.1"/>
    <property type="molecule type" value="Genomic_DNA"/>
</dbReference>
<dbReference type="Proteomes" id="UP000278627">
    <property type="component" value="Unassembled WGS sequence"/>
</dbReference>
<dbReference type="AlphaFoldDB" id="A0A0N4TR39"/>
<gene>
    <name evidence="1" type="ORF">BPAG_LOCUS11056</name>
</gene>
<accession>A0A0N4TR39</accession>
<evidence type="ECO:0000313" key="3">
    <source>
        <dbReference type="WBParaSite" id="BPAG_0001109401-mRNA-1"/>
    </source>
</evidence>
<organism evidence="3">
    <name type="scientific">Brugia pahangi</name>
    <name type="common">Filarial nematode worm</name>
    <dbReference type="NCBI Taxonomy" id="6280"/>
    <lineage>
        <taxon>Eukaryota</taxon>
        <taxon>Metazoa</taxon>
        <taxon>Ecdysozoa</taxon>
        <taxon>Nematoda</taxon>
        <taxon>Chromadorea</taxon>
        <taxon>Rhabditida</taxon>
        <taxon>Spirurina</taxon>
        <taxon>Spiruromorpha</taxon>
        <taxon>Filarioidea</taxon>
        <taxon>Onchocercidae</taxon>
        <taxon>Brugia</taxon>
    </lineage>
</organism>
<evidence type="ECO:0000313" key="1">
    <source>
        <dbReference type="EMBL" id="VDN92242.1"/>
    </source>
</evidence>
<protein>
    <submittedName>
        <fullName evidence="3">DUF805 domain-containing protein</fullName>
    </submittedName>
</protein>
<reference evidence="3" key="1">
    <citation type="submission" date="2017-02" db="UniProtKB">
        <authorList>
            <consortium name="WormBaseParasite"/>
        </authorList>
    </citation>
    <scope>IDENTIFICATION</scope>
</reference>
<reference evidence="1 2" key="2">
    <citation type="submission" date="2018-11" db="EMBL/GenBank/DDBJ databases">
        <authorList>
            <consortium name="Pathogen Informatics"/>
        </authorList>
    </citation>
    <scope>NUCLEOTIDE SEQUENCE [LARGE SCALE GENOMIC DNA]</scope>
</reference>
<keyword evidence="2" id="KW-1185">Reference proteome</keyword>
<sequence>MEITSSYFNDKANYKSFRFYFMMFCDVLFFTARSSNNQVTE</sequence>
<evidence type="ECO:0000313" key="2">
    <source>
        <dbReference type="Proteomes" id="UP000278627"/>
    </source>
</evidence>
<proteinExistence type="predicted"/>
<dbReference type="WBParaSite" id="BPAG_0001109401-mRNA-1">
    <property type="protein sequence ID" value="BPAG_0001109401-mRNA-1"/>
    <property type="gene ID" value="BPAG_0001109401"/>
</dbReference>
<name>A0A0N4TR39_BRUPA</name>